<feature type="transmembrane region" description="Helical" evidence="9">
    <location>
        <begin position="246"/>
        <end position="273"/>
    </location>
</feature>
<dbReference type="OrthoDB" id="1077582at2759"/>
<dbReference type="Pfam" id="PF13813">
    <property type="entry name" value="MBOAT_2"/>
    <property type="match status" value="1"/>
</dbReference>
<dbReference type="GO" id="GO:0008374">
    <property type="term" value="F:O-acyltransferase activity"/>
    <property type="evidence" value="ECO:0007669"/>
    <property type="project" value="InterPro"/>
</dbReference>
<dbReference type="InterPro" id="IPR032805">
    <property type="entry name" value="Wax_synthase_dom"/>
</dbReference>
<feature type="transmembrane region" description="Helical" evidence="9">
    <location>
        <begin position="32"/>
        <end position="50"/>
    </location>
</feature>
<feature type="region of interest" description="Disordered" evidence="8">
    <location>
        <begin position="118"/>
        <end position="144"/>
    </location>
</feature>
<comment type="caution">
    <text evidence="11">The sequence shown here is derived from an EMBL/GenBank/DDBJ whole genome shotgun (WGS) entry which is preliminary data.</text>
</comment>
<evidence type="ECO:0000256" key="8">
    <source>
        <dbReference type="SAM" id="MobiDB-lite"/>
    </source>
</evidence>
<feature type="domain" description="Wax synthase" evidence="10">
    <location>
        <begin position="280"/>
        <end position="358"/>
    </location>
</feature>
<dbReference type="EMBL" id="JH711578">
    <property type="protein sequence ID" value="EIW81017.1"/>
    <property type="molecule type" value="Genomic_DNA"/>
</dbReference>
<comment type="subcellular location">
    <subcellularLocation>
        <location evidence="1">Membrane</location>
        <topology evidence="1">Multi-pass membrane protein</topology>
    </subcellularLocation>
</comment>
<dbReference type="GO" id="GO:0016020">
    <property type="term" value="C:membrane"/>
    <property type="evidence" value="ECO:0007669"/>
    <property type="project" value="UniProtKB-SubCell"/>
</dbReference>
<evidence type="ECO:0000256" key="3">
    <source>
        <dbReference type="ARBA" id="ARBA00007282"/>
    </source>
</evidence>
<dbReference type="GO" id="GO:0006629">
    <property type="term" value="P:lipid metabolic process"/>
    <property type="evidence" value="ECO:0007669"/>
    <property type="project" value="InterPro"/>
</dbReference>
<evidence type="ECO:0000256" key="6">
    <source>
        <dbReference type="ARBA" id="ARBA00022989"/>
    </source>
</evidence>
<dbReference type="RefSeq" id="XP_007768455.1">
    <property type="nucleotide sequence ID" value="XM_007770265.1"/>
</dbReference>
<protein>
    <recommendedName>
        <fullName evidence="10">Wax synthase domain-containing protein</fullName>
    </recommendedName>
</protein>
<evidence type="ECO:0000313" key="11">
    <source>
        <dbReference type="EMBL" id="EIW81017.1"/>
    </source>
</evidence>
<dbReference type="AlphaFoldDB" id="A0A5M3MPP1"/>
<evidence type="ECO:0000256" key="9">
    <source>
        <dbReference type="SAM" id="Phobius"/>
    </source>
</evidence>
<evidence type="ECO:0000256" key="4">
    <source>
        <dbReference type="ARBA" id="ARBA00022679"/>
    </source>
</evidence>
<evidence type="ECO:0000259" key="10">
    <source>
        <dbReference type="Pfam" id="PF13813"/>
    </source>
</evidence>
<evidence type="ECO:0000256" key="5">
    <source>
        <dbReference type="ARBA" id="ARBA00022692"/>
    </source>
</evidence>
<gene>
    <name evidence="11" type="ORF">CONPUDRAFT_165247</name>
</gene>
<sequence>MQAQDIVTSWANDAFRTLVPYPHERIPVNKNHVPYILVPVIPFITLAYLARRPDTHLLRLLLLPIVFAAAIGTASHFVWEDPRFNVYNWCQGLLAEAICAKASSYAFHNEGMLRDDEIAPDVKKSTTPDGKPLSDSKPANGTANGHRPDEFPGFWAKLHDALALVFSMRGIGWRYGKGVYIPHDTRPLSRGLFLLATLKRLLLGFLALDLIESLLKLVPGVGSPYGSTIFFPSLRLPQRYLVSTSLHFATGCALYAGFEMVYALLTLLAVGVLRDAPASWPPIMDAPFASDSLHVFWARRWHQVLREVFFVFGGYAGRVAGGTLGLVLGTFVGSGLYHECAAYGMGLGFDWRVPVFFALQAPLLIAERVWRRVTGRRVGGRWGMVWLYFCVVVLGQPLVDAWHKRGLAGAHMLPPAISPARQILIPLVMSLRS</sequence>
<evidence type="ECO:0000313" key="12">
    <source>
        <dbReference type="Proteomes" id="UP000053558"/>
    </source>
</evidence>
<feature type="transmembrane region" description="Helical" evidence="9">
    <location>
        <begin position="57"/>
        <end position="79"/>
    </location>
</feature>
<keyword evidence="5 9" id="KW-0812">Transmembrane</keyword>
<dbReference type="PANTHER" id="PTHR31595">
    <property type="entry name" value="LONG-CHAIN-ALCOHOL O-FATTY-ACYLTRANSFERASE 3-RELATED"/>
    <property type="match status" value="1"/>
</dbReference>
<keyword evidence="12" id="KW-1185">Reference proteome</keyword>
<dbReference type="PANTHER" id="PTHR31595:SF57">
    <property type="entry name" value="OS04G0481900 PROTEIN"/>
    <property type="match status" value="1"/>
</dbReference>
<evidence type="ECO:0000256" key="7">
    <source>
        <dbReference type="ARBA" id="ARBA00023136"/>
    </source>
</evidence>
<feature type="transmembrane region" description="Helical" evidence="9">
    <location>
        <begin position="351"/>
        <end position="370"/>
    </location>
</feature>
<reference evidence="12" key="1">
    <citation type="journal article" date="2012" name="Science">
        <title>The Paleozoic origin of enzymatic lignin decomposition reconstructed from 31 fungal genomes.</title>
        <authorList>
            <person name="Floudas D."/>
            <person name="Binder M."/>
            <person name="Riley R."/>
            <person name="Barry K."/>
            <person name="Blanchette R.A."/>
            <person name="Henrissat B."/>
            <person name="Martinez A.T."/>
            <person name="Otillar R."/>
            <person name="Spatafora J.W."/>
            <person name="Yadav J.S."/>
            <person name="Aerts A."/>
            <person name="Benoit I."/>
            <person name="Boyd A."/>
            <person name="Carlson A."/>
            <person name="Copeland A."/>
            <person name="Coutinho P.M."/>
            <person name="de Vries R.P."/>
            <person name="Ferreira P."/>
            <person name="Findley K."/>
            <person name="Foster B."/>
            <person name="Gaskell J."/>
            <person name="Glotzer D."/>
            <person name="Gorecki P."/>
            <person name="Heitman J."/>
            <person name="Hesse C."/>
            <person name="Hori C."/>
            <person name="Igarashi K."/>
            <person name="Jurgens J.A."/>
            <person name="Kallen N."/>
            <person name="Kersten P."/>
            <person name="Kohler A."/>
            <person name="Kuees U."/>
            <person name="Kumar T.K.A."/>
            <person name="Kuo A."/>
            <person name="LaButti K."/>
            <person name="Larrondo L.F."/>
            <person name="Lindquist E."/>
            <person name="Ling A."/>
            <person name="Lombard V."/>
            <person name="Lucas S."/>
            <person name="Lundell T."/>
            <person name="Martin R."/>
            <person name="McLaughlin D.J."/>
            <person name="Morgenstern I."/>
            <person name="Morin E."/>
            <person name="Murat C."/>
            <person name="Nagy L.G."/>
            <person name="Nolan M."/>
            <person name="Ohm R.A."/>
            <person name="Patyshakuliyeva A."/>
            <person name="Rokas A."/>
            <person name="Ruiz-Duenas F.J."/>
            <person name="Sabat G."/>
            <person name="Salamov A."/>
            <person name="Samejima M."/>
            <person name="Schmutz J."/>
            <person name="Slot J.C."/>
            <person name="St John F."/>
            <person name="Stenlid J."/>
            <person name="Sun H."/>
            <person name="Sun S."/>
            <person name="Syed K."/>
            <person name="Tsang A."/>
            <person name="Wiebenga A."/>
            <person name="Young D."/>
            <person name="Pisabarro A."/>
            <person name="Eastwood D.C."/>
            <person name="Martin F."/>
            <person name="Cullen D."/>
            <person name="Grigoriev I.V."/>
            <person name="Hibbett D.S."/>
        </authorList>
    </citation>
    <scope>NUCLEOTIDE SEQUENCE [LARGE SCALE GENOMIC DNA]</scope>
    <source>
        <strain evidence="12">RWD-64-598 SS2</strain>
    </source>
</reference>
<accession>A0A5M3MPP1</accession>
<keyword evidence="7 9" id="KW-0472">Membrane</keyword>
<dbReference type="InterPro" id="IPR044851">
    <property type="entry name" value="Wax_synthase"/>
</dbReference>
<dbReference type="KEGG" id="cput:CONPUDRAFT_165247"/>
<proteinExistence type="inferred from homology"/>
<keyword evidence="4" id="KW-0808">Transferase</keyword>
<comment type="pathway">
    <text evidence="2">Secondary metabolite biosynthesis.</text>
</comment>
<evidence type="ECO:0000256" key="1">
    <source>
        <dbReference type="ARBA" id="ARBA00004141"/>
    </source>
</evidence>
<dbReference type="OMA" id="ANGHINP"/>
<name>A0A5M3MPP1_CONPW</name>
<organism evidence="11 12">
    <name type="scientific">Coniophora puteana (strain RWD-64-598)</name>
    <name type="common">Brown rot fungus</name>
    <dbReference type="NCBI Taxonomy" id="741705"/>
    <lineage>
        <taxon>Eukaryota</taxon>
        <taxon>Fungi</taxon>
        <taxon>Dikarya</taxon>
        <taxon>Basidiomycota</taxon>
        <taxon>Agaricomycotina</taxon>
        <taxon>Agaricomycetes</taxon>
        <taxon>Agaricomycetidae</taxon>
        <taxon>Boletales</taxon>
        <taxon>Coniophorineae</taxon>
        <taxon>Coniophoraceae</taxon>
        <taxon>Coniophora</taxon>
    </lineage>
</organism>
<comment type="similarity">
    <text evidence="3">Belongs to the wax synthase family.</text>
</comment>
<evidence type="ECO:0000256" key="2">
    <source>
        <dbReference type="ARBA" id="ARBA00005179"/>
    </source>
</evidence>
<keyword evidence="6 9" id="KW-1133">Transmembrane helix</keyword>
<dbReference type="GeneID" id="19205275"/>
<dbReference type="Proteomes" id="UP000053558">
    <property type="component" value="Unassembled WGS sequence"/>
</dbReference>
<feature type="transmembrane region" description="Helical" evidence="9">
    <location>
        <begin position="382"/>
        <end position="399"/>
    </location>
</feature>
<feature type="transmembrane region" description="Helical" evidence="9">
    <location>
        <begin position="308"/>
        <end position="331"/>
    </location>
</feature>